<dbReference type="Gene3D" id="3.20.20.30">
    <property type="entry name" value="Luciferase-like domain"/>
    <property type="match status" value="1"/>
</dbReference>
<evidence type="ECO:0000256" key="1">
    <source>
        <dbReference type="ARBA" id="ARBA00023002"/>
    </source>
</evidence>
<dbReference type="EC" id="1.-.-.-" evidence="3"/>
<dbReference type="OrthoDB" id="180193at2"/>
<dbReference type="Proteomes" id="UP000310458">
    <property type="component" value="Unassembled WGS sequence"/>
</dbReference>
<name>A0A5R9BGH5_9MICC</name>
<accession>A0A5R9BGH5</accession>
<dbReference type="EMBL" id="VAVZ01000005">
    <property type="protein sequence ID" value="TLP99584.1"/>
    <property type="molecule type" value="Genomic_DNA"/>
</dbReference>
<dbReference type="InterPro" id="IPR011251">
    <property type="entry name" value="Luciferase-like_dom"/>
</dbReference>
<evidence type="ECO:0000313" key="4">
    <source>
        <dbReference type="Proteomes" id="UP000310458"/>
    </source>
</evidence>
<dbReference type="InterPro" id="IPR023907">
    <property type="entry name" value="Non-F420_Flavin_OxRdtase"/>
</dbReference>
<organism evidence="3 4">
    <name type="scientific">Nesterenkonia salmonea</name>
    <dbReference type="NCBI Taxonomy" id="1804987"/>
    <lineage>
        <taxon>Bacteria</taxon>
        <taxon>Bacillati</taxon>
        <taxon>Actinomycetota</taxon>
        <taxon>Actinomycetes</taxon>
        <taxon>Micrococcales</taxon>
        <taxon>Micrococcaceae</taxon>
        <taxon>Nesterenkonia</taxon>
    </lineage>
</organism>
<dbReference type="NCBIfam" id="TIGR03885">
    <property type="entry name" value="flavin_revert"/>
    <property type="match status" value="1"/>
</dbReference>
<evidence type="ECO:0000313" key="3">
    <source>
        <dbReference type="EMBL" id="TLP99584.1"/>
    </source>
</evidence>
<dbReference type="InterPro" id="IPR036661">
    <property type="entry name" value="Luciferase-like_sf"/>
</dbReference>
<dbReference type="RefSeq" id="WP_138252049.1">
    <property type="nucleotide sequence ID" value="NZ_VAVZ01000005.1"/>
</dbReference>
<gene>
    <name evidence="3" type="ORF">FEF26_03000</name>
</gene>
<dbReference type="AlphaFoldDB" id="A0A5R9BGH5"/>
<keyword evidence="1 3" id="KW-0560">Oxidoreductase</keyword>
<dbReference type="InterPro" id="IPR019945">
    <property type="entry name" value="F420_G6P_DH-rel"/>
</dbReference>
<dbReference type="SUPFAM" id="SSF51679">
    <property type="entry name" value="Bacterial luciferase-like"/>
    <property type="match status" value="1"/>
</dbReference>
<dbReference type="NCBIfam" id="TIGR03557">
    <property type="entry name" value="F420_G6P_family"/>
    <property type="match status" value="1"/>
</dbReference>
<proteinExistence type="predicted"/>
<reference evidence="3 4" key="1">
    <citation type="submission" date="2019-05" db="EMBL/GenBank/DDBJ databases">
        <title>Nesterenkonia sp. GY074 isolated from the Southern Atlantic Ocean.</title>
        <authorList>
            <person name="Zhang G."/>
        </authorList>
    </citation>
    <scope>NUCLEOTIDE SEQUENCE [LARGE SCALE GENOMIC DNA]</scope>
    <source>
        <strain evidence="3 4">GY074</strain>
    </source>
</reference>
<keyword evidence="4" id="KW-1185">Reference proteome</keyword>
<sequence>MTIYGFHASQEQIAPSQLLRDVQHAEAAGFDAAMSSDHFFPWSERQGHSGFTFAWLGAAMASTSFPIGSVCAPGQRYHPAVVAQATATIGEMFPGRYWVALGAGQAMNEHITGDKWLDLEDRRTRLEESADIIRRLHAGEWIGGHKGFVEVDEAYLYDRPETPIPLYATCITAGSAQRAAKWADGFITLNLPGGGHTEVLKAYRGAGGRGPAMLQIHLSWAESEKKAQEIAYEQWRTNVFGPPLDQDLPTPEHFDSAASEVSLRTVLKAVWASSSLTAHTEWIAEASQSFDHIYLHHVGQDQAPWLDAAGEHVLPALAEDNPTTGA</sequence>
<protein>
    <submittedName>
        <fullName evidence="3">TIGR03885 family FMN-dependent LLM class oxidoreductase</fullName>
        <ecNumber evidence="3">1.-.-.-</ecNumber>
    </submittedName>
</protein>
<feature type="domain" description="Luciferase-like" evidence="2">
    <location>
        <begin position="10"/>
        <end position="285"/>
    </location>
</feature>
<dbReference type="PANTHER" id="PTHR43244:SF1">
    <property type="entry name" value="5,10-METHYLENETETRAHYDROMETHANOPTERIN REDUCTASE"/>
    <property type="match status" value="1"/>
</dbReference>
<evidence type="ECO:0000259" key="2">
    <source>
        <dbReference type="Pfam" id="PF00296"/>
    </source>
</evidence>
<dbReference type="InterPro" id="IPR050564">
    <property type="entry name" value="F420-G6PD/mer"/>
</dbReference>
<comment type="caution">
    <text evidence="3">The sequence shown here is derived from an EMBL/GenBank/DDBJ whole genome shotgun (WGS) entry which is preliminary data.</text>
</comment>
<dbReference type="GO" id="GO:0016705">
    <property type="term" value="F:oxidoreductase activity, acting on paired donors, with incorporation or reduction of molecular oxygen"/>
    <property type="evidence" value="ECO:0007669"/>
    <property type="project" value="InterPro"/>
</dbReference>
<dbReference type="PANTHER" id="PTHR43244">
    <property type="match status" value="1"/>
</dbReference>
<dbReference type="Pfam" id="PF00296">
    <property type="entry name" value="Bac_luciferase"/>
    <property type="match status" value="1"/>
</dbReference>